<feature type="domain" description="RNA polymerase sigma-70 region 2" evidence="9">
    <location>
        <begin position="25"/>
        <end position="95"/>
    </location>
</feature>
<reference evidence="10 11" key="1">
    <citation type="journal article" date="2019" name="Nat. Med.">
        <title>A library of human gut bacterial isolates paired with longitudinal multiomics data enables mechanistic microbiome research.</title>
        <authorList>
            <person name="Poyet M."/>
            <person name="Groussin M."/>
            <person name="Gibbons S.M."/>
            <person name="Avila-Pacheco J."/>
            <person name="Jiang X."/>
            <person name="Kearney S.M."/>
            <person name="Perrotta A.R."/>
            <person name="Berdy B."/>
            <person name="Zhao S."/>
            <person name="Lieberman T.D."/>
            <person name="Swanson P.K."/>
            <person name="Smith M."/>
            <person name="Roesemann S."/>
            <person name="Alexander J.E."/>
            <person name="Rich S.A."/>
            <person name="Livny J."/>
            <person name="Vlamakis H."/>
            <person name="Clish C."/>
            <person name="Bullock K."/>
            <person name="Deik A."/>
            <person name="Scott J."/>
            <person name="Pierce K.A."/>
            <person name="Xavier R.J."/>
            <person name="Alm E.J."/>
        </authorList>
    </citation>
    <scope>NUCLEOTIDE SEQUENCE [LARGE SCALE GENOMIC DNA]</scope>
    <source>
        <strain evidence="10 11">BIOML-A198</strain>
    </source>
</reference>
<protein>
    <recommendedName>
        <fullName evidence="2">RNA polymerase sigma factor SigS</fullName>
    </recommendedName>
</protein>
<dbReference type="SUPFAM" id="SSF46894">
    <property type="entry name" value="C-terminal effector domain of the bipartite response regulators"/>
    <property type="match status" value="1"/>
</dbReference>
<dbReference type="SUPFAM" id="SSF88946">
    <property type="entry name" value="Sigma2 domain of RNA polymerase sigma factors"/>
    <property type="match status" value="1"/>
</dbReference>
<keyword evidence="6" id="KW-0804">Transcription</keyword>
<dbReference type="InterPro" id="IPR014284">
    <property type="entry name" value="RNA_pol_sigma-70_dom"/>
</dbReference>
<evidence type="ECO:0000256" key="6">
    <source>
        <dbReference type="ARBA" id="ARBA00023163"/>
    </source>
</evidence>
<organism evidence="10 11">
    <name type="scientific">Turicibacter sanguinis</name>
    <dbReference type="NCBI Taxonomy" id="154288"/>
    <lineage>
        <taxon>Bacteria</taxon>
        <taxon>Bacillati</taxon>
        <taxon>Bacillota</taxon>
        <taxon>Erysipelotrichia</taxon>
        <taxon>Erysipelotrichales</taxon>
        <taxon>Turicibacteraceae</taxon>
        <taxon>Turicibacter</taxon>
    </lineage>
</organism>
<dbReference type="RefSeq" id="WP_006784415.1">
    <property type="nucleotide sequence ID" value="NZ_CABJBH010000002.1"/>
</dbReference>
<comment type="function">
    <text evidence="7">Sigma factors are initiation factors that promote the attachment of RNA polymerase to specific initiation sites and are then released. Sigma-S contributes to the protection against external stress, thus playing a role in cellular fitness and survival.</text>
</comment>
<keyword evidence="3" id="KW-0805">Transcription regulation</keyword>
<dbReference type="EMBL" id="WMQE01000003">
    <property type="protein sequence ID" value="MTK20153.1"/>
    <property type="molecule type" value="Genomic_DNA"/>
</dbReference>
<dbReference type="Gene3D" id="1.20.120.1810">
    <property type="match status" value="1"/>
</dbReference>
<accession>A0A173TEH2</accession>
<dbReference type="AlphaFoldDB" id="A0A173TEH2"/>
<comment type="caution">
    <text evidence="10">The sequence shown here is derived from an EMBL/GenBank/DDBJ whole genome shotgun (WGS) entry which is preliminary data.</text>
</comment>
<dbReference type="InterPro" id="IPR036388">
    <property type="entry name" value="WH-like_DNA-bd_sf"/>
</dbReference>
<proteinExistence type="inferred from homology"/>
<dbReference type="GO" id="GO:0003677">
    <property type="term" value="F:DNA binding"/>
    <property type="evidence" value="ECO:0007669"/>
    <property type="project" value="UniProtKB-KW"/>
</dbReference>
<evidence type="ECO:0000256" key="3">
    <source>
        <dbReference type="ARBA" id="ARBA00023015"/>
    </source>
</evidence>
<evidence type="ECO:0000256" key="7">
    <source>
        <dbReference type="ARBA" id="ARBA00024701"/>
    </source>
</evidence>
<evidence type="ECO:0000259" key="9">
    <source>
        <dbReference type="Pfam" id="PF04542"/>
    </source>
</evidence>
<gene>
    <name evidence="10" type="ORF">GMA92_01715</name>
</gene>
<evidence type="ECO:0000259" key="8">
    <source>
        <dbReference type="Pfam" id="PF00196"/>
    </source>
</evidence>
<dbReference type="Pfam" id="PF04542">
    <property type="entry name" value="Sigma70_r2"/>
    <property type="match status" value="1"/>
</dbReference>
<dbReference type="OrthoDB" id="9783788at2"/>
<keyword evidence="5" id="KW-0238">DNA-binding</keyword>
<feature type="domain" description="HTH luxR-type" evidence="8">
    <location>
        <begin position="143"/>
        <end position="192"/>
    </location>
</feature>
<evidence type="ECO:0000256" key="1">
    <source>
        <dbReference type="ARBA" id="ARBA00007788"/>
    </source>
</evidence>
<evidence type="ECO:0000313" key="11">
    <source>
        <dbReference type="Proteomes" id="UP000487649"/>
    </source>
</evidence>
<dbReference type="GeneID" id="60058328"/>
<dbReference type="GO" id="GO:0006352">
    <property type="term" value="P:DNA-templated transcription initiation"/>
    <property type="evidence" value="ECO:0007669"/>
    <property type="project" value="InterPro"/>
</dbReference>
<dbReference type="NCBIfam" id="TIGR02937">
    <property type="entry name" value="sigma70-ECF"/>
    <property type="match status" value="1"/>
</dbReference>
<comment type="similarity">
    <text evidence="1">Belongs to the sigma-70 factor family.</text>
</comment>
<dbReference type="PANTHER" id="PTHR30385">
    <property type="entry name" value="SIGMA FACTOR F FLAGELLAR"/>
    <property type="match status" value="1"/>
</dbReference>
<dbReference type="Proteomes" id="UP000487649">
    <property type="component" value="Unassembled WGS sequence"/>
</dbReference>
<dbReference type="Pfam" id="PF00196">
    <property type="entry name" value="GerE"/>
    <property type="match status" value="1"/>
</dbReference>
<dbReference type="InterPro" id="IPR013325">
    <property type="entry name" value="RNA_pol_sigma_r2"/>
</dbReference>
<evidence type="ECO:0000256" key="4">
    <source>
        <dbReference type="ARBA" id="ARBA00023082"/>
    </source>
</evidence>
<evidence type="ECO:0000313" key="10">
    <source>
        <dbReference type="EMBL" id="MTK20153.1"/>
    </source>
</evidence>
<dbReference type="Gene3D" id="1.10.10.10">
    <property type="entry name" value="Winged helix-like DNA-binding domain superfamily/Winged helix DNA-binding domain"/>
    <property type="match status" value="1"/>
</dbReference>
<keyword evidence="4" id="KW-0731">Sigma factor</keyword>
<dbReference type="InterPro" id="IPR000792">
    <property type="entry name" value="Tscrpt_reg_LuxR_C"/>
</dbReference>
<dbReference type="PANTHER" id="PTHR30385:SF1">
    <property type="entry name" value="RNA POLYMERASE SIGMA-H FACTOR"/>
    <property type="match status" value="1"/>
</dbReference>
<dbReference type="InterPro" id="IPR007627">
    <property type="entry name" value="RNA_pol_sigma70_r2"/>
</dbReference>
<sequence>MTVEYNDYELVYLVREQNEEALHIIIEKYSPLIGKIASSYYGIGYDYQDFFQEGRMAFIKAIYSFDENSNYSFYSYAMTCVRNAITTSYRRLKRTSGLDQLTDYDEHPLVSTLETPGYYHYDSEYTYLNEKLIIEMAMNSDKILSPFEKQCLKYFLLGHNYNEIAIILNLSPKKIDNALSRCKSKLKNLNKMNSSIGESF</sequence>
<evidence type="ECO:0000256" key="2">
    <source>
        <dbReference type="ARBA" id="ARBA00021245"/>
    </source>
</evidence>
<evidence type="ECO:0000256" key="5">
    <source>
        <dbReference type="ARBA" id="ARBA00023125"/>
    </source>
</evidence>
<name>A0A173TEH2_9FIRM</name>
<dbReference type="InterPro" id="IPR016032">
    <property type="entry name" value="Sig_transdc_resp-reg_C-effctor"/>
</dbReference>
<dbReference type="GO" id="GO:0016987">
    <property type="term" value="F:sigma factor activity"/>
    <property type="evidence" value="ECO:0007669"/>
    <property type="project" value="UniProtKB-KW"/>
</dbReference>